<comment type="caution">
    <text evidence="1">The sequence shown here is derived from an EMBL/GenBank/DDBJ whole genome shotgun (WGS) entry which is preliminary data.</text>
</comment>
<organism evidence="1 2">
    <name type="scientific">Popillia japonica</name>
    <name type="common">Japanese beetle</name>
    <dbReference type="NCBI Taxonomy" id="7064"/>
    <lineage>
        <taxon>Eukaryota</taxon>
        <taxon>Metazoa</taxon>
        <taxon>Ecdysozoa</taxon>
        <taxon>Arthropoda</taxon>
        <taxon>Hexapoda</taxon>
        <taxon>Insecta</taxon>
        <taxon>Pterygota</taxon>
        <taxon>Neoptera</taxon>
        <taxon>Endopterygota</taxon>
        <taxon>Coleoptera</taxon>
        <taxon>Polyphaga</taxon>
        <taxon>Scarabaeiformia</taxon>
        <taxon>Scarabaeidae</taxon>
        <taxon>Rutelinae</taxon>
        <taxon>Popillia</taxon>
    </lineage>
</organism>
<dbReference type="Proteomes" id="UP001458880">
    <property type="component" value="Unassembled WGS sequence"/>
</dbReference>
<keyword evidence="2" id="KW-1185">Reference proteome</keyword>
<gene>
    <name evidence="1" type="ORF">QE152_g19560</name>
</gene>
<protein>
    <submittedName>
        <fullName evidence="1">Uncharacterized protein</fullName>
    </submittedName>
</protein>
<accession>A0AAW1KRR2</accession>
<dbReference type="AlphaFoldDB" id="A0AAW1KRR2"/>
<proteinExistence type="predicted"/>
<reference evidence="1 2" key="1">
    <citation type="journal article" date="2024" name="BMC Genomics">
        <title>De novo assembly and annotation of Popillia japonica's genome with initial clues to its potential as an invasive pest.</title>
        <authorList>
            <person name="Cucini C."/>
            <person name="Boschi S."/>
            <person name="Funari R."/>
            <person name="Cardaioli E."/>
            <person name="Iannotti N."/>
            <person name="Marturano G."/>
            <person name="Paoli F."/>
            <person name="Bruttini M."/>
            <person name="Carapelli A."/>
            <person name="Frati F."/>
            <person name="Nardi F."/>
        </authorList>
    </citation>
    <scope>NUCLEOTIDE SEQUENCE [LARGE SCALE GENOMIC DNA]</scope>
    <source>
        <strain evidence="1">DMR45628</strain>
    </source>
</reference>
<dbReference type="EMBL" id="JASPKY010000186">
    <property type="protein sequence ID" value="KAK9722658.1"/>
    <property type="molecule type" value="Genomic_DNA"/>
</dbReference>
<evidence type="ECO:0000313" key="1">
    <source>
        <dbReference type="EMBL" id="KAK9722658.1"/>
    </source>
</evidence>
<evidence type="ECO:0000313" key="2">
    <source>
        <dbReference type="Proteomes" id="UP001458880"/>
    </source>
</evidence>
<sequence>MSGISTRSQKQKTLKAKSITPNTSYISVITSNDKEGNEECGLLTELRDKLAAITSNDKEENEECGLLTELRDKLAAANYTVGELYEKIDEKDKLIAYYRDRYENQKAITENLHKAIHELSSRMTTTVSVSDAQTQTCLSSPVLHISSNAHTEKEDKLGTVSVNSEIKHANASQFRSEEITSQISEPESNDFPNDITTCQCITIPIRGDNLSDI</sequence>
<name>A0AAW1KRR2_POPJA</name>